<name>M7Y496_9BACT</name>
<gene>
    <name evidence="1" type="ORF">C943_01343</name>
</gene>
<dbReference type="Proteomes" id="UP000010953">
    <property type="component" value="Unassembled WGS sequence"/>
</dbReference>
<dbReference type="STRING" id="1239962.C943_01343"/>
<comment type="caution">
    <text evidence="1">The sequence shown here is derived from an EMBL/GenBank/DDBJ whole genome shotgun (WGS) entry which is preliminary data.</text>
</comment>
<dbReference type="InParanoid" id="M7Y496"/>
<proteinExistence type="predicted"/>
<dbReference type="AlphaFoldDB" id="M7Y496"/>
<evidence type="ECO:0000313" key="2">
    <source>
        <dbReference type="Proteomes" id="UP000010953"/>
    </source>
</evidence>
<protein>
    <submittedName>
        <fullName evidence="1">Uncharacterized protein</fullName>
    </submittedName>
</protein>
<evidence type="ECO:0000313" key="1">
    <source>
        <dbReference type="EMBL" id="EMS32081.1"/>
    </source>
</evidence>
<keyword evidence="2" id="KW-1185">Reference proteome</keyword>
<accession>M7Y496</accession>
<organism evidence="1 2">
    <name type="scientific">Mariniradius saccharolyticus AK6</name>
    <dbReference type="NCBI Taxonomy" id="1239962"/>
    <lineage>
        <taxon>Bacteria</taxon>
        <taxon>Pseudomonadati</taxon>
        <taxon>Bacteroidota</taxon>
        <taxon>Cytophagia</taxon>
        <taxon>Cytophagales</taxon>
        <taxon>Cyclobacteriaceae</taxon>
        <taxon>Mariniradius</taxon>
    </lineage>
</organism>
<reference evidence="1" key="1">
    <citation type="submission" date="2013-01" db="EMBL/GenBank/DDBJ databases">
        <title>Genome assembly of Mariniradius saccharolyticus AK6.</title>
        <authorList>
            <person name="Vaidya B."/>
            <person name="Khatri I."/>
            <person name="Tanuku N.R.S."/>
            <person name="Subramanian S."/>
            <person name="Pinnaka A."/>
        </authorList>
    </citation>
    <scope>NUCLEOTIDE SEQUENCE [LARGE SCALE GENOMIC DNA]</scope>
    <source>
        <strain evidence="1">AK6</strain>
    </source>
</reference>
<sequence>MPIQGKKLIFKEKSILETNRIGNSERTFFRNRADKPQAKSFFLFFLQTPIKLKLYFVDVESR</sequence>
<dbReference type="EMBL" id="AMZY02000014">
    <property type="protein sequence ID" value="EMS32081.1"/>
    <property type="molecule type" value="Genomic_DNA"/>
</dbReference>